<evidence type="ECO:0000313" key="3">
    <source>
        <dbReference type="EMBL" id="QLL07380.1"/>
    </source>
</evidence>
<name>A0A7D6ILZ0_9MYCO</name>
<keyword evidence="1" id="KW-0732">Signal</keyword>
<dbReference type="Proteomes" id="UP000510682">
    <property type="component" value="Chromosome"/>
</dbReference>
<gene>
    <name evidence="3" type="ORF">H0P51_27725</name>
</gene>
<proteinExistence type="predicted"/>
<dbReference type="Pfam" id="PF02470">
    <property type="entry name" value="MlaD"/>
    <property type="match status" value="1"/>
</dbReference>
<dbReference type="EMBL" id="CP059165">
    <property type="protein sequence ID" value="QLL07380.1"/>
    <property type="molecule type" value="Genomic_DNA"/>
</dbReference>
<evidence type="ECO:0000259" key="2">
    <source>
        <dbReference type="Pfam" id="PF02470"/>
    </source>
</evidence>
<organism evidence="3 4">
    <name type="scientific">Mycobacterium vicinigordonae</name>
    <dbReference type="NCBI Taxonomy" id="1719132"/>
    <lineage>
        <taxon>Bacteria</taxon>
        <taxon>Bacillati</taxon>
        <taxon>Actinomycetota</taxon>
        <taxon>Actinomycetes</taxon>
        <taxon>Mycobacteriales</taxon>
        <taxon>Mycobacteriaceae</taxon>
        <taxon>Mycobacterium</taxon>
    </lineage>
</organism>
<feature type="domain" description="Mce/MlaD" evidence="2">
    <location>
        <begin position="40"/>
        <end position="110"/>
    </location>
</feature>
<feature type="signal peptide" evidence="1">
    <location>
        <begin position="1"/>
        <end position="18"/>
    </location>
</feature>
<accession>A0A7D6ILZ0</accession>
<dbReference type="InterPro" id="IPR052336">
    <property type="entry name" value="MlaD_Phospholipid_Transporter"/>
</dbReference>
<reference evidence="3 4" key="2">
    <citation type="submission" date="2020-07" db="EMBL/GenBank/DDBJ databases">
        <authorList>
            <person name="Yu X."/>
        </authorList>
    </citation>
    <scope>NUCLEOTIDE SEQUENCE [LARGE SCALE GENOMIC DNA]</scope>
    <source>
        <strain evidence="4">24</strain>
    </source>
</reference>
<dbReference type="RefSeq" id="WP_180915954.1">
    <property type="nucleotide sequence ID" value="NZ_CP059165.1"/>
</dbReference>
<evidence type="ECO:0000256" key="1">
    <source>
        <dbReference type="SAM" id="SignalP"/>
    </source>
</evidence>
<dbReference type="InterPro" id="IPR003399">
    <property type="entry name" value="Mce/MlaD"/>
</dbReference>
<dbReference type="KEGG" id="mgor:H0P51_27725"/>
<feature type="chain" id="PRO_5039445224" evidence="1">
    <location>
        <begin position="19"/>
        <end position="363"/>
    </location>
</feature>
<reference evidence="4" key="3">
    <citation type="submission" date="2023-07" db="EMBL/GenBank/DDBJ databases">
        <title>Description of Mycobacterium gordonae subsp. intergordonae subsp.nov. and Mycobacterium gordonae subsp. gordonae subsp. nov.</title>
        <authorList>
            <person name="Huang H."/>
        </authorList>
    </citation>
    <scope>NUCLEOTIDE SEQUENCE [LARGE SCALE GENOMIC DNA]</scope>
    <source>
        <strain evidence="4">24</strain>
    </source>
</reference>
<reference evidence="4" key="1">
    <citation type="submission" date="2020-07" db="EMBL/GenBank/DDBJ databases">
        <title>Description of Mycobacterium gordonae subsp. intergordonae subsp.nov. and Mycobacterium gordonae subsp. gordonae subsp. nov.</title>
        <authorList>
            <person name="Yu X."/>
        </authorList>
    </citation>
    <scope>NUCLEOTIDE SEQUENCE [LARGE SCALE GENOMIC DNA]</scope>
    <source>
        <strain evidence="4">24</strain>
    </source>
</reference>
<keyword evidence="4" id="KW-1185">Reference proteome</keyword>
<protein>
    <submittedName>
        <fullName evidence="3">MCE family protein</fullName>
    </submittedName>
</protein>
<sequence>MPSLSSRRFRRAVGVALAALGVAALDGSCARSTPAIHADYCAMMPDSVGLYVGNPVTQMGYQIGKVTNIAAGSTEVRVNFTVTERRSLPHDVKAIIRSTSILADRSLELVGNPAPGPRLGAGECIPLARSSTPKSLSEVIGSAANFINTVNPNGSTNVGDTLHALDQALHSNGTGINELMTKVSAVLDSPDQAIGDIGSVINNLAELTSLLVEIRGPLKEVMLNAEQNTGDVAKAVEGGSRVLGGLIPLVDAAGDIESNLGEELQFTLDATSMAVRKVSAHAPRLANLLNPVPWWINTIANHYNNREFHITYRPPMYRIRTPNGLAVCGIMNASMPGSCADVAGQPYAVDVALLQYVFAEASR</sequence>
<dbReference type="AlphaFoldDB" id="A0A7D6ILZ0"/>
<dbReference type="PANTHER" id="PTHR33371:SF4">
    <property type="entry name" value="INTERMEMBRANE PHOSPHOLIPID TRANSPORT SYSTEM BINDING PROTEIN MLAD"/>
    <property type="match status" value="1"/>
</dbReference>
<evidence type="ECO:0000313" key="4">
    <source>
        <dbReference type="Proteomes" id="UP000510682"/>
    </source>
</evidence>
<dbReference type="PANTHER" id="PTHR33371">
    <property type="entry name" value="INTERMEMBRANE PHOSPHOLIPID TRANSPORT SYSTEM BINDING PROTEIN MLAD-RELATED"/>
    <property type="match status" value="1"/>
</dbReference>